<keyword evidence="1" id="KW-0472">Membrane</keyword>
<dbReference type="RefSeq" id="WP_289235416.1">
    <property type="nucleotide sequence ID" value="NZ_CP117835.1"/>
</dbReference>
<feature type="transmembrane region" description="Helical" evidence="1">
    <location>
        <begin position="114"/>
        <end position="135"/>
    </location>
</feature>
<accession>A0AAJ2NR99</accession>
<feature type="transmembrane region" description="Helical" evidence="1">
    <location>
        <begin position="7"/>
        <end position="25"/>
    </location>
</feature>
<reference evidence="2" key="1">
    <citation type="submission" date="2023-10" db="EMBL/GenBank/DDBJ databases">
        <title>Screening of Alkalihalophilus pseudofirmusBZ-TG-HK211 and Its Alleviation of Salt Stress on Rapeseed Growth.</title>
        <authorList>
            <person name="Zhao B."/>
            <person name="Guo T."/>
        </authorList>
    </citation>
    <scope>NUCLEOTIDE SEQUENCE</scope>
    <source>
        <strain evidence="2">BZ-TG-HK211</strain>
    </source>
</reference>
<gene>
    <name evidence="2" type="ORF">RYX45_17320</name>
</gene>
<comment type="caution">
    <text evidence="2">The sequence shown here is derived from an EMBL/GenBank/DDBJ whole genome shotgun (WGS) entry which is preliminary data.</text>
</comment>
<proteinExistence type="predicted"/>
<sequence length="170" mass="19724">MAKWSTFQILVIANVILFMFMLERMVSSRTIQPPTAGEPAVNSSFSTLIVYIIILIGVYLLFLFEAKKNRDIFRHKAWLKMPQVSFLIAIASTVLFLVMATIGPLFAWVEQFRFLLYLLGSVFLFMTYLFIFSLIHKSRFDEKRVEGAVHWSLIWTTVLFAGTFYLFPSL</sequence>
<organism evidence="2 3">
    <name type="scientific">Alkalihalophilus pseudofirmus</name>
    <name type="common">Bacillus pseudofirmus</name>
    <dbReference type="NCBI Taxonomy" id="79885"/>
    <lineage>
        <taxon>Bacteria</taxon>
        <taxon>Bacillati</taxon>
        <taxon>Bacillota</taxon>
        <taxon>Bacilli</taxon>
        <taxon>Bacillales</taxon>
        <taxon>Bacillaceae</taxon>
        <taxon>Alkalihalophilus</taxon>
    </lineage>
</organism>
<dbReference type="Proteomes" id="UP001285636">
    <property type="component" value="Unassembled WGS sequence"/>
</dbReference>
<evidence type="ECO:0000256" key="1">
    <source>
        <dbReference type="SAM" id="Phobius"/>
    </source>
</evidence>
<protein>
    <submittedName>
        <fullName evidence="2">Uncharacterized protein</fullName>
    </submittedName>
</protein>
<keyword evidence="1" id="KW-1133">Transmembrane helix</keyword>
<dbReference type="EMBL" id="JAWJAY010000006">
    <property type="protein sequence ID" value="MDV2886958.1"/>
    <property type="molecule type" value="Genomic_DNA"/>
</dbReference>
<keyword evidence="1" id="KW-0812">Transmembrane</keyword>
<feature type="transmembrane region" description="Helical" evidence="1">
    <location>
        <begin position="147"/>
        <end position="167"/>
    </location>
</feature>
<evidence type="ECO:0000313" key="3">
    <source>
        <dbReference type="Proteomes" id="UP001285636"/>
    </source>
</evidence>
<feature type="transmembrane region" description="Helical" evidence="1">
    <location>
        <begin position="84"/>
        <end position="108"/>
    </location>
</feature>
<name>A0AAJ2NR99_ALKPS</name>
<evidence type="ECO:0000313" key="2">
    <source>
        <dbReference type="EMBL" id="MDV2886958.1"/>
    </source>
</evidence>
<dbReference type="AlphaFoldDB" id="A0AAJ2NR99"/>
<feature type="transmembrane region" description="Helical" evidence="1">
    <location>
        <begin position="45"/>
        <end position="64"/>
    </location>
</feature>